<organism evidence="1">
    <name type="scientific">bioreactor metagenome</name>
    <dbReference type="NCBI Taxonomy" id="1076179"/>
    <lineage>
        <taxon>unclassified sequences</taxon>
        <taxon>metagenomes</taxon>
        <taxon>ecological metagenomes</taxon>
    </lineage>
</organism>
<proteinExistence type="predicted"/>
<protein>
    <submittedName>
        <fullName evidence="1">Uncharacterized protein</fullName>
    </submittedName>
</protein>
<comment type="caution">
    <text evidence="1">The sequence shown here is derived from an EMBL/GenBank/DDBJ whole genome shotgun (WGS) entry which is preliminary data.</text>
</comment>
<accession>A0A645G6N3</accession>
<evidence type="ECO:0000313" key="1">
    <source>
        <dbReference type="EMBL" id="MPN19764.1"/>
    </source>
</evidence>
<dbReference type="AlphaFoldDB" id="A0A645G6N3"/>
<reference evidence="1" key="1">
    <citation type="submission" date="2019-08" db="EMBL/GenBank/DDBJ databases">
        <authorList>
            <person name="Kucharzyk K."/>
            <person name="Murdoch R.W."/>
            <person name="Higgins S."/>
            <person name="Loffler F."/>
        </authorList>
    </citation>
    <scope>NUCLEOTIDE SEQUENCE</scope>
</reference>
<name>A0A645G6N3_9ZZZZ</name>
<gene>
    <name evidence="1" type="ORF">SDC9_167136</name>
</gene>
<dbReference type="EMBL" id="VSSQ01067370">
    <property type="protein sequence ID" value="MPN19764.1"/>
    <property type="molecule type" value="Genomic_DNA"/>
</dbReference>
<sequence>MTFAGLNAFSIKIAGLSLQLIMSIFSPRSSLTMALTLAPFMPTHAPTGSTSGSLDHTAIFVLLPASRAMLLISTIPSLTSITSDSNRRFTNSGCVRETRIFGPLVVFFTSTTYNLIRSVGLNTSPFTCSFSVSIASALPRLMLIFLPT</sequence>